<dbReference type="Proteomes" id="UP000694392">
    <property type="component" value="Unplaced"/>
</dbReference>
<evidence type="ECO:0000256" key="5">
    <source>
        <dbReference type="ARBA" id="ARBA00023136"/>
    </source>
</evidence>
<dbReference type="InterPro" id="IPR047164">
    <property type="entry name" value="OX2G-like"/>
</dbReference>
<dbReference type="Pfam" id="PF08205">
    <property type="entry name" value="C2-set_2"/>
    <property type="match status" value="1"/>
</dbReference>
<evidence type="ECO:0000256" key="2">
    <source>
        <dbReference type="ARBA" id="ARBA00022692"/>
    </source>
</evidence>
<keyword evidence="13" id="KW-1185">Reference proteome</keyword>
<evidence type="ECO:0000256" key="6">
    <source>
        <dbReference type="ARBA" id="ARBA00023157"/>
    </source>
</evidence>
<evidence type="ECO:0000256" key="4">
    <source>
        <dbReference type="ARBA" id="ARBA00022989"/>
    </source>
</evidence>
<dbReference type="InterPro" id="IPR013106">
    <property type="entry name" value="Ig_V-set"/>
</dbReference>
<dbReference type="GO" id="GO:0009986">
    <property type="term" value="C:cell surface"/>
    <property type="evidence" value="ECO:0007669"/>
    <property type="project" value="Ensembl"/>
</dbReference>
<gene>
    <name evidence="12" type="primary">CD200</name>
</gene>
<reference evidence="12" key="1">
    <citation type="submission" date="2025-08" db="UniProtKB">
        <authorList>
            <consortium name="Ensembl"/>
        </authorList>
    </citation>
    <scope>IDENTIFICATION</scope>
</reference>
<dbReference type="GO" id="GO:0030424">
    <property type="term" value="C:axon"/>
    <property type="evidence" value="ECO:0007669"/>
    <property type="project" value="Ensembl"/>
</dbReference>
<organism evidence="12 13">
    <name type="scientific">Sphenodon punctatus</name>
    <name type="common">Tuatara</name>
    <name type="synonym">Hatteria punctata</name>
    <dbReference type="NCBI Taxonomy" id="8508"/>
    <lineage>
        <taxon>Eukaryota</taxon>
        <taxon>Metazoa</taxon>
        <taxon>Chordata</taxon>
        <taxon>Craniata</taxon>
        <taxon>Vertebrata</taxon>
        <taxon>Euteleostomi</taxon>
        <taxon>Lepidosauria</taxon>
        <taxon>Sphenodontia</taxon>
        <taxon>Sphenodontidae</taxon>
        <taxon>Sphenodon</taxon>
    </lineage>
</organism>
<evidence type="ECO:0000259" key="11">
    <source>
        <dbReference type="PROSITE" id="PS50835"/>
    </source>
</evidence>
<evidence type="ECO:0000256" key="3">
    <source>
        <dbReference type="ARBA" id="ARBA00022729"/>
    </source>
</evidence>
<evidence type="ECO:0000313" key="13">
    <source>
        <dbReference type="Proteomes" id="UP000694392"/>
    </source>
</evidence>
<feature type="chain" id="PRO_5034096436" evidence="10">
    <location>
        <begin position="29"/>
        <end position="276"/>
    </location>
</feature>
<accession>A0A8D0G226</accession>
<evidence type="ECO:0000256" key="8">
    <source>
        <dbReference type="ARBA" id="ARBA00023319"/>
    </source>
</evidence>
<dbReference type="GO" id="GO:0071346">
    <property type="term" value="P:cellular response to type II interferon"/>
    <property type="evidence" value="ECO:0007669"/>
    <property type="project" value="Ensembl"/>
</dbReference>
<name>A0A8D0G226_SPHPU</name>
<dbReference type="GO" id="GO:0071222">
    <property type="term" value="P:cellular response to lipopolysaccharide"/>
    <property type="evidence" value="ECO:0007669"/>
    <property type="project" value="Ensembl"/>
</dbReference>
<evidence type="ECO:0000256" key="9">
    <source>
        <dbReference type="SAM" id="Phobius"/>
    </source>
</evidence>
<dbReference type="GeneTree" id="ENSGT00530000063970"/>
<dbReference type="AlphaFoldDB" id="A0A8D0G226"/>
<keyword evidence="3 10" id="KW-0732">Signal</keyword>
<dbReference type="Gene3D" id="2.60.40.10">
    <property type="entry name" value="Immunoglobulins"/>
    <property type="match status" value="2"/>
</dbReference>
<dbReference type="GO" id="GO:0043032">
    <property type="term" value="P:positive regulation of macrophage activation"/>
    <property type="evidence" value="ECO:0007669"/>
    <property type="project" value="Ensembl"/>
</dbReference>
<keyword evidence="5 9" id="KW-0472">Membrane</keyword>
<keyword evidence="6" id="KW-1015">Disulfide bond</keyword>
<dbReference type="GO" id="GO:0071636">
    <property type="term" value="P:positive regulation of transforming growth factor beta production"/>
    <property type="evidence" value="ECO:0007669"/>
    <property type="project" value="Ensembl"/>
</dbReference>
<keyword evidence="4 9" id="KW-1133">Transmembrane helix</keyword>
<dbReference type="Pfam" id="PF07686">
    <property type="entry name" value="V-set"/>
    <property type="match status" value="1"/>
</dbReference>
<dbReference type="Ensembl" id="ENSSPUT00000002169.1">
    <property type="protein sequence ID" value="ENSSPUP00000002053.1"/>
    <property type="gene ID" value="ENSSPUG00000001596.1"/>
</dbReference>
<dbReference type="PANTHER" id="PTHR46841">
    <property type="entry name" value="OX-2 MEMBRANE GLYCOPROTEIN"/>
    <property type="match status" value="1"/>
</dbReference>
<evidence type="ECO:0000256" key="10">
    <source>
        <dbReference type="SAM" id="SignalP"/>
    </source>
</evidence>
<dbReference type="InterPro" id="IPR013783">
    <property type="entry name" value="Ig-like_fold"/>
</dbReference>
<evidence type="ECO:0000256" key="7">
    <source>
        <dbReference type="ARBA" id="ARBA00023180"/>
    </source>
</evidence>
<dbReference type="GO" id="GO:0043124">
    <property type="term" value="P:negative regulation of canonical NF-kappaB signal transduction"/>
    <property type="evidence" value="ECO:0007669"/>
    <property type="project" value="Ensembl"/>
</dbReference>
<dbReference type="PROSITE" id="PS50835">
    <property type="entry name" value="IG_LIKE"/>
    <property type="match status" value="1"/>
</dbReference>
<reference evidence="12" key="2">
    <citation type="submission" date="2025-09" db="UniProtKB">
        <authorList>
            <consortium name="Ensembl"/>
        </authorList>
    </citation>
    <scope>IDENTIFICATION</scope>
</reference>
<dbReference type="InterPro" id="IPR003599">
    <property type="entry name" value="Ig_sub"/>
</dbReference>
<dbReference type="InterPro" id="IPR007110">
    <property type="entry name" value="Ig-like_dom"/>
</dbReference>
<dbReference type="SUPFAM" id="SSF48726">
    <property type="entry name" value="Immunoglobulin"/>
    <property type="match status" value="2"/>
</dbReference>
<dbReference type="SMART" id="SM00409">
    <property type="entry name" value="IG"/>
    <property type="match status" value="1"/>
</dbReference>
<comment type="subcellular location">
    <subcellularLocation>
        <location evidence="1">Membrane</location>
        <topology evidence="1">Single-pass type I membrane protein</topology>
    </subcellularLocation>
</comment>
<dbReference type="OMA" id="MISWKVS"/>
<proteinExistence type="predicted"/>
<dbReference type="GO" id="GO:0098632">
    <property type="term" value="F:cell-cell adhesion mediator activity"/>
    <property type="evidence" value="ECO:0007669"/>
    <property type="project" value="InterPro"/>
</dbReference>
<protein>
    <submittedName>
        <fullName evidence="12">CD200 molecule</fullName>
    </submittedName>
</protein>
<dbReference type="InterPro" id="IPR013162">
    <property type="entry name" value="CD80_C2-set"/>
</dbReference>
<sequence length="276" mass="31106">MRLKVKEKFCSQLSFQGLILSVVSVVLCKTQEEVSVKNEEQVTLGGNVTLQCNLTKSHDITQVTWQKNDKNGHFENVATYSDRLGIRINEKYQGQLNFTHLAPNKTAIILWKVNVQHNGCYKCIFNTYPGGAKEGKTCLTVYEHLRASVQYNISDGHLAAFCSSTAFPRPVISWTVPEDERGQEQNTSHPNGTISVINSIHLKNSRSLYGKELICRVMHMGKSQDYKVLVTEEGGHWFSVPVLLTVLAFIFVILILIVVCWRRHRKKDGGEALGQV</sequence>
<keyword evidence="2 9" id="KW-0812">Transmembrane</keyword>
<dbReference type="GO" id="GO:0034113">
    <property type="term" value="P:heterotypic cell-cell adhesion"/>
    <property type="evidence" value="ECO:0007669"/>
    <property type="project" value="Ensembl"/>
</dbReference>
<feature type="transmembrane region" description="Helical" evidence="9">
    <location>
        <begin position="237"/>
        <end position="261"/>
    </location>
</feature>
<dbReference type="PANTHER" id="PTHR46841:SF3">
    <property type="entry name" value="OX-2 MEMBRANE GLYCOPROTEIN"/>
    <property type="match status" value="1"/>
</dbReference>
<feature type="signal peptide" evidence="10">
    <location>
        <begin position="1"/>
        <end position="28"/>
    </location>
</feature>
<feature type="domain" description="Ig-like" evidence="11">
    <location>
        <begin position="32"/>
        <end position="140"/>
    </location>
</feature>
<evidence type="ECO:0000313" key="12">
    <source>
        <dbReference type="Ensembl" id="ENSSPUP00000002053.1"/>
    </source>
</evidence>
<keyword evidence="7" id="KW-0325">Glycoprotein</keyword>
<dbReference type="GO" id="GO:0150079">
    <property type="term" value="P:negative regulation of neuroinflammatory response"/>
    <property type="evidence" value="ECO:0007669"/>
    <property type="project" value="TreeGrafter"/>
</dbReference>
<dbReference type="GO" id="GO:1904465">
    <property type="term" value="P:negative regulation of matrix metallopeptidase secretion"/>
    <property type="evidence" value="ECO:0007669"/>
    <property type="project" value="Ensembl"/>
</dbReference>
<dbReference type="GO" id="GO:0045944">
    <property type="term" value="P:positive regulation of transcription by RNA polymerase II"/>
    <property type="evidence" value="ECO:0007669"/>
    <property type="project" value="Ensembl"/>
</dbReference>
<evidence type="ECO:0000256" key="1">
    <source>
        <dbReference type="ARBA" id="ARBA00004479"/>
    </source>
</evidence>
<dbReference type="GO" id="GO:0043025">
    <property type="term" value="C:neuronal cell body"/>
    <property type="evidence" value="ECO:0007669"/>
    <property type="project" value="Ensembl"/>
</dbReference>
<keyword evidence="8" id="KW-0393">Immunoglobulin domain</keyword>
<dbReference type="InterPro" id="IPR036179">
    <property type="entry name" value="Ig-like_dom_sf"/>
</dbReference>
<dbReference type="GO" id="GO:0016020">
    <property type="term" value="C:membrane"/>
    <property type="evidence" value="ECO:0007669"/>
    <property type="project" value="UniProtKB-SubCell"/>
</dbReference>